<evidence type="ECO:0000313" key="10">
    <source>
        <dbReference type="EMBL" id="KAG8536591.1"/>
    </source>
</evidence>
<evidence type="ECO:0000313" key="11">
    <source>
        <dbReference type="Proteomes" id="UP000824782"/>
    </source>
</evidence>
<dbReference type="SUPFAM" id="SSF56112">
    <property type="entry name" value="Protein kinase-like (PK-like)"/>
    <property type="match status" value="1"/>
</dbReference>
<dbReference type="FunFam" id="1.10.510.10:FF:000053">
    <property type="entry name" value="Epithelial discoidin domain-containing receptor 1"/>
    <property type="match status" value="1"/>
</dbReference>
<proteinExistence type="predicted"/>
<keyword evidence="3" id="KW-0547">Nucleotide-binding</keyword>
<dbReference type="EC" id="2.7.10.1" evidence="1"/>
<dbReference type="InterPro" id="IPR008266">
    <property type="entry name" value="Tyr_kinase_AS"/>
</dbReference>
<dbReference type="AlphaFoldDB" id="A0AAV6YIV9"/>
<dbReference type="PROSITE" id="PS00239">
    <property type="entry name" value="RECEPTOR_TYR_KIN_II"/>
    <property type="match status" value="1"/>
</dbReference>
<dbReference type="InterPro" id="IPR002011">
    <property type="entry name" value="Tyr_kinase_rcpt_2_CS"/>
</dbReference>
<comment type="caution">
    <text evidence="10">The sequence shown here is derived from an EMBL/GenBank/DDBJ whole genome shotgun (WGS) entry which is preliminary data.</text>
</comment>
<keyword evidence="2" id="KW-0808">Transferase</keyword>
<keyword evidence="7" id="KW-0675">Receptor</keyword>
<sequence>VHLCEVEGLQDFLEMSSSDCSNQPVLVAVKMLRANVTKTARNDFLKEIKIISRLKHPNIIRLLGVCVRDDPLCMITEYMENGDLNQFLSQREIRSQFTTANNIPSVSPQNLLYMSTQIAAGMKYLASLNFVHRDLATRNCLVGNSHTIKIADFGMSRNLYSGDYYRIQGRAVLPIRWMAWESILLGKFTTSSDTWAFGVTLWEMFTLCKEQPYSVLSDEQVIENTGEFFRDQGRQ</sequence>
<evidence type="ECO:0000256" key="4">
    <source>
        <dbReference type="ARBA" id="ARBA00022777"/>
    </source>
</evidence>
<name>A0AAV6YIV9_ENGPU</name>
<keyword evidence="11" id="KW-1185">Reference proteome</keyword>
<accession>A0AAV6YIV9</accession>
<dbReference type="Gene3D" id="1.10.510.10">
    <property type="entry name" value="Transferase(Phosphotransferase) domain 1"/>
    <property type="match status" value="1"/>
</dbReference>
<dbReference type="GO" id="GO:0010976">
    <property type="term" value="P:positive regulation of neuron projection development"/>
    <property type="evidence" value="ECO:0007669"/>
    <property type="project" value="TreeGrafter"/>
</dbReference>
<dbReference type="SMART" id="SM00219">
    <property type="entry name" value="TyrKc"/>
    <property type="match status" value="1"/>
</dbReference>
<evidence type="ECO:0000256" key="2">
    <source>
        <dbReference type="ARBA" id="ARBA00022679"/>
    </source>
</evidence>
<gene>
    <name evidence="10" type="ORF">GDO81_026048</name>
</gene>
<comment type="catalytic activity">
    <reaction evidence="8">
        <text>L-tyrosyl-[protein] + ATP = O-phospho-L-tyrosyl-[protein] + ADP + H(+)</text>
        <dbReference type="Rhea" id="RHEA:10596"/>
        <dbReference type="Rhea" id="RHEA-COMP:10136"/>
        <dbReference type="Rhea" id="RHEA-COMP:20101"/>
        <dbReference type="ChEBI" id="CHEBI:15378"/>
        <dbReference type="ChEBI" id="CHEBI:30616"/>
        <dbReference type="ChEBI" id="CHEBI:46858"/>
        <dbReference type="ChEBI" id="CHEBI:61978"/>
        <dbReference type="ChEBI" id="CHEBI:456216"/>
        <dbReference type="EC" id="2.7.10.1"/>
    </reaction>
</comment>
<keyword evidence="4" id="KW-0418">Kinase</keyword>
<dbReference type="GO" id="GO:0043235">
    <property type="term" value="C:receptor complex"/>
    <property type="evidence" value="ECO:0007669"/>
    <property type="project" value="TreeGrafter"/>
</dbReference>
<organism evidence="10 11">
    <name type="scientific">Engystomops pustulosus</name>
    <name type="common">Tungara frog</name>
    <name type="synonym">Physalaemus pustulosus</name>
    <dbReference type="NCBI Taxonomy" id="76066"/>
    <lineage>
        <taxon>Eukaryota</taxon>
        <taxon>Metazoa</taxon>
        <taxon>Chordata</taxon>
        <taxon>Craniata</taxon>
        <taxon>Vertebrata</taxon>
        <taxon>Euteleostomi</taxon>
        <taxon>Amphibia</taxon>
        <taxon>Batrachia</taxon>
        <taxon>Anura</taxon>
        <taxon>Neobatrachia</taxon>
        <taxon>Hyloidea</taxon>
        <taxon>Leptodactylidae</taxon>
        <taxon>Leiuperinae</taxon>
        <taxon>Engystomops</taxon>
    </lineage>
</organism>
<dbReference type="PIRSF" id="PIRSF000654">
    <property type="entry name" value="Integrin-linked_kinase"/>
    <property type="match status" value="1"/>
</dbReference>
<feature type="domain" description="Protein kinase" evidence="9">
    <location>
        <begin position="1"/>
        <end position="235"/>
    </location>
</feature>
<dbReference type="PROSITE" id="PS00109">
    <property type="entry name" value="PROTEIN_KINASE_TYR"/>
    <property type="match status" value="1"/>
</dbReference>
<dbReference type="PROSITE" id="PS50011">
    <property type="entry name" value="PROTEIN_KINASE_DOM"/>
    <property type="match status" value="1"/>
</dbReference>
<dbReference type="GO" id="GO:0005886">
    <property type="term" value="C:plasma membrane"/>
    <property type="evidence" value="ECO:0007669"/>
    <property type="project" value="TreeGrafter"/>
</dbReference>
<evidence type="ECO:0000256" key="3">
    <source>
        <dbReference type="ARBA" id="ARBA00022741"/>
    </source>
</evidence>
<dbReference type="Gene3D" id="3.30.200.20">
    <property type="entry name" value="Phosphorylase Kinase, domain 1"/>
    <property type="match status" value="1"/>
</dbReference>
<dbReference type="InterPro" id="IPR000719">
    <property type="entry name" value="Prot_kinase_dom"/>
</dbReference>
<dbReference type="GO" id="GO:0051897">
    <property type="term" value="P:positive regulation of phosphatidylinositol 3-kinase/protein kinase B signal transduction"/>
    <property type="evidence" value="ECO:0007669"/>
    <property type="project" value="TreeGrafter"/>
</dbReference>
<dbReference type="PRINTS" id="PR00109">
    <property type="entry name" value="TYRKINASE"/>
</dbReference>
<dbReference type="EMBL" id="WNYA01040850">
    <property type="protein sequence ID" value="KAG8536591.1"/>
    <property type="molecule type" value="Genomic_DNA"/>
</dbReference>
<feature type="non-terminal residue" evidence="10">
    <location>
        <position position="1"/>
    </location>
</feature>
<dbReference type="Pfam" id="PF07714">
    <property type="entry name" value="PK_Tyr_Ser-Thr"/>
    <property type="match status" value="1"/>
</dbReference>
<dbReference type="PANTHER" id="PTHR24416">
    <property type="entry name" value="TYROSINE-PROTEIN KINASE RECEPTOR"/>
    <property type="match status" value="1"/>
</dbReference>
<dbReference type="InterPro" id="IPR001245">
    <property type="entry name" value="Ser-Thr/Tyr_kinase_cat_dom"/>
</dbReference>
<dbReference type="FunFam" id="3.30.200.20:FF:001220">
    <property type="entry name" value="ABL protein"/>
    <property type="match status" value="1"/>
</dbReference>
<protein>
    <recommendedName>
        <fullName evidence="1">receptor protein-tyrosine kinase</fullName>
        <ecNumber evidence="1">2.7.10.1</ecNumber>
    </recommendedName>
</protein>
<evidence type="ECO:0000256" key="8">
    <source>
        <dbReference type="ARBA" id="ARBA00051243"/>
    </source>
</evidence>
<reference evidence="10" key="1">
    <citation type="thesis" date="2020" institute="ProQuest LLC" country="789 East Eisenhower Parkway, Ann Arbor, MI, USA">
        <title>Comparative Genomics and Chromosome Evolution.</title>
        <authorList>
            <person name="Mudd A.B."/>
        </authorList>
    </citation>
    <scope>NUCLEOTIDE SEQUENCE</scope>
    <source>
        <strain evidence="10">237g6f4</strain>
        <tissue evidence="10">Blood</tissue>
    </source>
</reference>
<dbReference type="PANTHER" id="PTHR24416:SF297">
    <property type="entry name" value="RECEPTOR PROTEIN-TYROSINE KINASE"/>
    <property type="match status" value="1"/>
</dbReference>
<dbReference type="Proteomes" id="UP000824782">
    <property type="component" value="Unassembled WGS sequence"/>
</dbReference>
<dbReference type="GO" id="GO:0005524">
    <property type="term" value="F:ATP binding"/>
    <property type="evidence" value="ECO:0007669"/>
    <property type="project" value="UniProtKB-KW"/>
</dbReference>
<dbReference type="InterPro" id="IPR020635">
    <property type="entry name" value="Tyr_kinase_cat_dom"/>
</dbReference>
<dbReference type="InterPro" id="IPR011009">
    <property type="entry name" value="Kinase-like_dom_sf"/>
</dbReference>
<evidence type="ECO:0000256" key="5">
    <source>
        <dbReference type="ARBA" id="ARBA00022840"/>
    </source>
</evidence>
<dbReference type="GO" id="GO:0038062">
    <property type="term" value="F:protein tyrosine kinase collagen receptor activity"/>
    <property type="evidence" value="ECO:0007669"/>
    <property type="project" value="TreeGrafter"/>
</dbReference>
<keyword evidence="6" id="KW-0829">Tyrosine-protein kinase</keyword>
<keyword evidence="5" id="KW-0067">ATP-binding</keyword>
<evidence type="ECO:0000256" key="6">
    <source>
        <dbReference type="ARBA" id="ARBA00023137"/>
    </source>
</evidence>
<evidence type="ECO:0000259" key="9">
    <source>
        <dbReference type="PROSITE" id="PS50011"/>
    </source>
</evidence>
<evidence type="ECO:0000256" key="1">
    <source>
        <dbReference type="ARBA" id="ARBA00011902"/>
    </source>
</evidence>
<dbReference type="GO" id="GO:0005518">
    <property type="term" value="F:collagen binding"/>
    <property type="evidence" value="ECO:0007669"/>
    <property type="project" value="TreeGrafter"/>
</dbReference>
<dbReference type="InterPro" id="IPR050122">
    <property type="entry name" value="RTK"/>
</dbReference>
<evidence type="ECO:0000256" key="7">
    <source>
        <dbReference type="ARBA" id="ARBA00023170"/>
    </source>
</evidence>
<feature type="non-terminal residue" evidence="10">
    <location>
        <position position="235"/>
    </location>
</feature>